<dbReference type="InterPro" id="IPR003439">
    <property type="entry name" value="ABC_transporter-like_ATP-bd"/>
</dbReference>
<dbReference type="SUPFAM" id="SSF52540">
    <property type="entry name" value="P-loop containing nucleoside triphosphate hydrolases"/>
    <property type="match status" value="1"/>
</dbReference>
<evidence type="ECO:0000313" key="5">
    <source>
        <dbReference type="EMBL" id="CAD7412804.1"/>
    </source>
</evidence>
<evidence type="ECO:0000259" key="4">
    <source>
        <dbReference type="Pfam" id="PF00005"/>
    </source>
</evidence>
<feature type="region of interest" description="Disordered" evidence="2">
    <location>
        <begin position="283"/>
        <end position="309"/>
    </location>
</feature>
<dbReference type="PANTHER" id="PTHR42788:SF13">
    <property type="entry name" value="ALIPHATIC SULFONATES IMPORT ATP-BINDING PROTEIN SSUB"/>
    <property type="match status" value="1"/>
</dbReference>
<dbReference type="EMBL" id="OD006322">
    <property type="protein sequence ID" value="CAD7412804.1"/>
    <property type="molecule type" value="Genomic_DNA"/>
</dbReference>
<sequence>MSIEGLVALASLAGAITAMLIATKVIAGPASLALVASPAGIAVLFIAAVYFAAAAYASYQQMQKNEEIGVNGTNGKDGKDANFATLVKDVVKSGTIVEETVKKDGDNDVQQLFLTLPIADYKELAKNNEPVHILLADGKVVKLAHVAPENNATEYKVQITKVAEKTTVADMKAELGMTTDSKPSKVATLSIMSGSDVIPARDAGIQFSLCNCLKFSGSQCLGTGMTGEGVRMTGECVGVTSGITGEQEGDKSSVLRVAVSGGGCSGFKYNFLMDQMNKNLSLDDYDDEFDDEDEDDDYEESEDYRSHSNFSEKALELTSVDKSFKDNSAVVKDINLSVTRGQVVALIGNSGAGKTTILQIAGLLDKPTSETGQGERKEKSYLVTGRERAIKPTISGRRIVSCIANHAPKEKPAIQIGTLLGLCS</sequence>
<feature type="transmembrane region" description="Helical" evidence="3">
    <location>
        <begin position="32"/>
        <end position="57"/>
    </location>
</feature>
<keyword evidence="3" id="KW-0812">Transmembrane</keyword>
<dbReference type="Gene3D" id="2.60.300.12">
    <property type="entry name" value="HesB-like domain"/>
    <property type="match status" value="1"/>
</dbReference>
<feature type="domain" description="ABC transporter" evidence="4">
    <location>
        <begin position="331"/>
        <end position="371"/>
    </location>
</feature>
<feature type="compositionally biased region" description="Acidic residues" evidence="2">
    <location>
        <begin position="283"/>
        <end position="302"/>
    </location>
</feature>
<keyword evidence="3" id="KW-0472">Membrane</keyword>
<keyword evidence="1" id="KW-0813">Transport</keyword>
<dbReference type="AlphaFoldDB" id="A0A7R9H9I7"/>
<gene>
    <name evidence="5" type="ORF">TPSB3V08_LOCUS8639</name>
</gene>
<dbReference type="SUPFAM" id="SSF89360">
    <property type="entry name" value="HesB-like domain"/>
    <property type="match status" value="1"/>
</dbReference>
<dbReference type="InterPro" id="IPR050166">
    <property type="entry name" value="ABC_transporter_ATP-bind"/>
</dbReference>
<keyword evidence="3" id="KW-1133">Transmembrane helix</keyword>
<dbReference type="InterPro" id="IPR027417">
    <property type="entry name" value="P-loop_NTPase"/>
</dbReference>
<dbReference type="Pfam" id="PF00005">
    <property type="entry name" value="ABC_tran"/>
    <property type="match status" value="1"/>
</dbReference>
<dbReference type="InterPro" id="IPR035903">
    <property type="entry name" value="HesB-like_dom_sf"/>
</dbReference>
<dbReference type="PANTHER" id="PTHR42788">
    <property type="entry name" value="TAURINE IMPORT ATP-BINDING PROTEIN-RELATED"/>
    <property type="match status" value="1"/>
</dbReference>
<organism evidence="5">
    <name type="scientific">Timema poppense</name>
    <name type="common">Walking stick</name>
    <dbReference type="NCBI Taxonomy" id="170557"/>
    <lineage>
        <taxon>Eukaryota</taxon>
        <taxon>Metazoa</taxon>
        <taxon>Ecdysozoa</taxon>
        <taxon>Arthropoda</taxon>
        <taxon>Hexapoda</taxon>
        <taxon>Insecta</taxon>
        <taxon>Pterygota</taxon>
        <taxon>Neoptera</taxon>
        <taxon>Polyneoptera</taxon>
        <taxon>Phasmatodea</taxon>
        <taxon>Timematodea</taxon>
        <taxon>Timematoidea</taxon>
        <taxon>Timematidae</taxon>
        <taxon>Timema</taxon>
    </lineage>
</organism>
<dbReference type="GO" id="GO:0016887">
    <property type="term" value="F:ATP hydrolysis activity"/>
    <property type="evidence" value="ECO:0007669"/>
    <property type="project" value="InterPro"/>
</dbReference>
<proteinExistence type="predicted"/>
<evidence type="ECO:0000256" key="2">
    <source>
        <dbReference type="SAM" id="MobiDB-lite"/>
    </source>
</evidence>
<dbReference type="Gene3D" id="3.40.50.300">
    <property type="entry name" value="P-loop containing nucleotide triphosphate hydrolases"/>
    <property type="match status" value="1"/>
</dbReference>
<protein>
    <recommendedName>
        <fullName evidence="4">ABC transporter domain-containing protein</fullName>
    </recommendedName>
</protein>
<evidence type="ECO:0000256" key="1">
    <source>
        <dbReference type="ARBA" id="ARBA00022448"/>
    </source>
</evidence>
<accession>A0A7R9H9I7</accession>
<reference evidence="5" key="1">
    <citation type="submission" date="2020-11" db="EMBL/GenBank/DDBJ databases">
        <authorList>
            <person name="Tran Van P."/>
        </authorList>
    </citation>
    <scope>NUCLEOTIDE SEQUENCE</scope>
</reference>
<name>A0A7R9H9I7_TIMPO</name>
<evidence type="ECO:0000256" key="3">
    <source>
        <dbReference type="SAM" id="Phobius"/>
    </source>
</evidence>
<dbReference type="GO" id="GO:0005524">
    <property type="term" value="F:ATP binding"/>
    <property type="evidence" value="ECO:0007669"/>
    <property type="project" value="InterPro"/>
</dbReference>